<dbReference type="SUPFAM" id="SSF53901">
    <property type="entry name" value="Thiolase-like"/>
    <property type="match status" value="2"/>
</dbReference>
<keyword evidence="10 19" id="KW-0808">Transferase</keyword>
<keyword evidence="15" id="KW-0472">Membrane</keyword>
<evidence type="ECO:0000256" key="12">
    <source>
        <dbReference type="ARBA" id="ARBA00022832"/>
    </source>
</evidence>
<comment type="subcellular location">
    <subcellularLocation>
        <location evidence="1">Cell inner membrane</location>
    </subcellularLocation>
</comment>
<protein>
    <recommendedName>
        <fullName evidence="5 19">3-oxoacyl-[acyl-carrier-protein] synthase 2</fullName>
        <ecNumber evidence="4 19">2.3.1.179</ecNumber>
    </recommendedName>
</protein>
<comment type="catalytic activity">
    <reaction evidence="19">
        <text>a fatty acyl-[ACP] + malonyl-[ACP] + H(+) = a 3-oxoacyl-[ACP] + holo-[ACP] + CO2</text>
        <dbReference type="Rhea" id="RHEA:22836"/>
        <dbReference type="Rhea" id="RHEA-COMP:9623"/>
        <dbReference type="Rhea" id="RHEA-COMP:9685"/>
        <dbReference type="Rhea" id="RHEA-COMP:9916"/>
        <dbReference type="Rhea" id="RHEA-COMP:14125"/>
        <dbReference type="ChEBI" id="CHEBI:15378"/>
        <dbReference type="ChEBI" id="CHEBI:16526"/>
        <dbReference type="ChEBI" id="CHEBI:64479"/>
        <dbReference type="ChEBI" id="CHEBI:78449"/>
        <dbReference type="ChEBI" id="CHEBI:78776"/>
        <dbReference type="ChEBI" id="CHEBI:138651"/>
    </reaction>
</comment>
<dbReference type="Pfam" id="PF00109">
    <property type="entry name" value="ketoacyl-synt"/>
    <property type="match status" value="1"/>
</dbReference>
<dbReference type="InterPro" id="IPR018201">
    <property type="entry name" value="Ketoacyl_synth_AS"/>
</dbReference>
<evidence type="ECO:0000256" key="5">
    <source>
        <dbReference type="ARBA" id="ARBA00014657"/>
    </source>
</evidence>
<keyword evidence="23" id="KW-1185">Reference proteome</keyword>
<dbReference type="RefSeq" id="WP_201637148.1">
    <property type="nucleotide sequence ID" value="NZ_CP068046.1"/>
</dbReference>
<dbReference type="PANTHER" id="PTHR11712:SF352">
    <property type="entry name" value="3-OXOACYL-[ACYL-CARRIER-PROTEIN] SYNTHASE"/>
    <property type="match status" value="1"/>
</dbReference>
<organism evidence="22 23">
    <name type="scientific">Devosia rhizoryzae</name>
    <dbReference type="NCBI Taxonomy" id="2774137"/>
    <lineage>
        <taxon>Bacteria</taxon>
        <taxon>Pseudomonadati</taxon>
        <taxon>Pseudomonadota</taxon>
        <taxon>Alphaproteobacteria</taxon>
        <taxon>Hyphomicrobiales</taxon>
        <taxon>Devosiaceae</taxon>
        <taxon>Devosia</taxon>
    </lineage>
</organism>
<evidence type="ECO:0000256" key="19">
    <source>
        <dbReference type="PIRNR" id="PIRNR000447"/>
    </source>
</evidence>
<dbReference type="InterPro" id="IPR000794">
    <property type="entry name" value="Beta-ketoacyl_synthase"/>
</dbReference>
<comment type="function">
    <text evidence="18">Proposed to synthesize NOD factor fatty acyl chain. Involved in the synthesis of a highly unsaturated fatty acid moiety, which forms part of a lipo-oligosaccharide that is responsible for host specificity.</text>
</comment>
<comment type="function">
    <text evidence="19">Involved in the type II fatty acid elongation cycle. Catalyzes the elongation of a wide range of acyl-ACP by the addition of two carbons from malonyl-ACP to an acyl acceptor. Can efficiently catalyze the conversion of palmitoleoyl-ACP (cis-hexadec-9-enoyl-ACP) to cis-vaccenoyl-ACP (cis-octadec-11-enoyl-ACP), an essential step in the thermal regulation of fatty acid composition.</text>
</comment>
<evidence type="ECO:0000256" key="13">
    <source>
        <dbReference type="ARBA" id="ARBA00022989"/>
    </source>
</evidence>
<comment type="similarity">
    <text evidence="3 19 20">Belongs to the thiolase-like superfamily. Beta-ketoacyl-ACP synthases family.</text>
</comment>
<evidence type="ECO:0000256" key="18">
    <source>
        <dbReference type="ARBA" id="ARBA00037576"/>
    </source>
</evidence>
<evidence type="ECO:0000256" key="7">
    <source>
        <dbReference type="ARBA" id="ARBA00022475"/>
    </source>
</evidence>
<dbReference type="PANTHER" id="PTHR11712">
    <property type="entry name" value="POLYKETIDE SYNTHASE-RELATED"/>
    <property type="match status" value="1"/>
</dbReference>
<evidence type="ECO:0000313" key="23">
    <source>
        <dbReference type="Proteomes" id="UP000595857"/>
    </source>
</evidence>
<keyword evidence="17 19" id="KW-0012">Acyltransferase</keyword>
<evidence type="ECO:0000256" key="9">
    <source>
        <dbReference type="ARBA" id="ARBA00022519"/>
    </source>
</evidence>
<evidence type="ECO:0000256" key="20">
    <source>
        <dbReference type="RuleBase" id="RU003694"/>
    </source>
</evidence>
<evidence type="ECO:0000313" key="22">
    <source>
        <dbReference type="EMBL" id="QQR41151.1"/>
    </source>
</evidence>
<evidence type="ECO:0000256" key="2">
    <source>
        <dbReference type="ARBA" id="ARBA00005194"/>
    </source>
</evidence>
<dbReference type="SMART" id="SM00825">
    <property type="entry name" value="PKS_KS"/>
    <property type="match status" value="1"/>
</dbReference>
<evidence type="ECO:0000256" key="1">
    <source>
        <dbReference type="ARBA" id="ARBA00004533"/>
    </source>
</evidence>
<evidence type="ECO:0000256" key="6">
    <source>
        <dbReference type="ARBA" id="ARBA00022458"/>
    </source>
</evidence>
<evidence type="ECO:0000256" key="3">
    <source>
        <dbReference type="ARBA" id="ARBA00008467"/>
    </source>
</evidence>
<evidence type="ECO:0000256" key="10">
    <source>
        <dbReference type="ARBA" id="ARBA00022679"/>
    </source>
</evidence>
<dbReference type="NCBIfam" id="TIGR03150">
    <property type="entry name" value="fabF"/>
    <property type="match status" value="1"/>
</dbReference>
<dbReference type="NCBIfam" id="NF005589">
    <property type="entry name" value="PRK07314.1"/>
    <property type="match status" value="1"/>
</dbReference>
<keyword evidence="6" id="KW-0536">Nodulation</keyword>
<evidence type="ECO:0000256" key="8">
    <source>
        <dbReference type="ARBA" id="ARBA00022516"/>
    </source>
</evidence>
<evidence type="ECO:0000256" key="16">
    <source>
        <dbReference type="ARBA" id="ARBA00023160"/>
    </source>
</evidence>
<keyword evidence="9" id="KW-0997">Cell inner membrane</keyword>
<evidence type="ECO:0000259" key="21">
    <source>
        <dbReference type="PROSITE" id="PS52004"/>
    </source>
</evidence>
<name>A0ABX7CAK7_9HYPH</name>
<dbReference type="EMBL" id="CP068046">
    <property type="protein sequence ID" value="QQR41151.1"/>
    <property type="molecule type" value="Genomic_DNA"/>
</dbReference>
<dbReference type="InterPro" id="IPR014030">
    <property type="entry name" value="Ketoacyl_synth_N"/>
</dbReference>
<keyword evidence="11" id="KW-0812">Transmembrane</keyword>
<accession>A0ABX7CAK7</accession>
<feature type="domain" description="Ketosynthase family 3 (KS3)" evidence="21">
    <location>
        <begin position="1"/>
        <end position="418"/>
    </location>
</feature>
<keyword evidence="16 19" id="KW-0275">Fatty acid biosynthesis</keyword>
<dbReference type="Proteomes" id="UP000595857">
    <property type="component" value="Chromosome"/>
</dbReference>
<keyword evidence="14" id="KW-0443">Lipid metabolism</keyword>
<dbReference type="InterPro" id="IPR014031">
    <property type="entry name" value="Ketoacyl_synth_C"/>
</dbReference>
<comment type="pathway">
    <text evidence="2 19">Lipid metabolism; fatty acid biosynthesis.</text>
</comment>
<dbReference type="EC" id="2.3.1.179" evidence="4 19"/>
<dbReference type="InterPro" id="IPR017568">
    <property type="entry name" value="3-oxoacyl-ACP_synth-2"/>
</dbReference>
<dbReference type="Pfam" id="PF02801">
    <property type="entry name" value="Ketoacyl-synt_C"/>
    <property type="match status" value="1"/>
</dbReference>
<keyword evidence="8 19" id="KW-0444">Lipid biosynthesis</keyword>
<keyword evidence="12" id="KW-0276">Fatty acid metabolism</keyword>
<dbReference type="PROSITE" id="PS52004">
    <property type="entry name" value="KS3_2"/>
    <property type="match status" value="1"/>
</dbReference>
<dbReference type="NCBIfam" id="NF004970">
    <property type="entry name" value="PRK06333.1"/>
    <property type="match status" value="1"/>
</dbReference>
<comment type="catalytic activity">
    <reaction evidence="19">
        <text>(9Z)-hexadecenoyl-[ACP] + malonyl-[ACP] + H(+) = 3-oxo-(11Z)-octadecenoyl-[ACP] + holo-[ACP] + CO2</text>
        <dbReference type="Rhea" id="RHEA:55040"/>
        <dbReference type="Rhea" id="RHEA-COMP:9623"/>
        <dbReference type="Rhea" id="RHEA-COMP:9685"/>
        <dbReference type="Rhea" id="RHEA-COMP:10800"/>
        <dbReference type="Rhea" id="RHEA-COMP:14074"/>
        <dbReference type="ChEBI" id="CHEBI:15378"/>
        <dbReference type="ChEBI" id="CHEBI:16526"/>
        <dbReference type="ChEBI" id="CHEBI:64479"/>
        <dbReference type="ChEBI" id="CHEBI:78449"/>
        <dbReference type="ChEBI" id="CHEBI:83989"/>
        <dbReference type="ChEBI" id="CHEBI:138538"/>
        <dbReference type="EC" id="2.3.1.179"/>
    </reaction>
</comment>
<dbReference type="GO" id="GO:0004315">
    <property type="term" value="F:3-oxoacyl-[acyl-carrier-protein] synthase activity"/>
    <property type="evidence" value="ECO:0007669"/>
    <property type="project" value="UniProtKB-EC"/>
</dbReference>
<proteinExistence type="inferred from homology"/>
<evidence type="ECO:0000256" key="14">
    <source>
        <dbReference type="ARBA" id="ARBA00023098"/>
    </source>
</evidence>
<reference evidence="22 23" key="1">
    <citation type="submission" date="2021-01" db="EMBL/GenBank/DDBJ databases">
        <title>Genome seq and assembly of Devosia sp. LEGU1.</title>
        <authorList>
            <person name="Chhetri G."/>
        </authorList>
    </citation>
    <scope>NUCLEOTIDE SEQUENCE [LARGE SCALE GENOMIC DNA]</scope>
    <source>
        <strain evidence="22 23">LEGU1</strain>
    </source>
</reference>
<dbReference type="PROSITE" id="PS00606">
    <property type="entry name" value="KS3_1"/>
    <property type="match status" value="1"/>
</dbReference>
<gene>
    <name evidence="22" type="primary">fabF</name>
    <name evidence="22" type="ORF">JI748_08390</name>
</gene>
<dbReference type="PIRSF" id="PIRSF000447">
    <property type="entry name" value="KAS_II"/>
    <property type="match status" value="1"/>
</dbReference>
<evidence type="ECO:0000256" key="11">
    <source>
        <dbReference type="ARBA" id="ARBA00022692"/>
    </source>
</evidence>
<evidence type="ECO:0000256" key="15">
    <source>
        <dbReference type="ARBA" id="ARBA00023136"/>
    </source>
</evidence>
<dbReference type="InterPro" id="IPR020841">
    <property type="entry name" value="PKS_Beta-ketoAc_synthase_dom"/>
</dbReference>
<evidence type="ECO:0000256" key="17">
    <source>
        <dbReference type="ARBA" id="ARBA00023315"/>
    </source>
</evidence>
<dbReference type="Gene3D" id="3.40.47.10">
    <property type="match status" value="1"/>
</dbReference>
<evidence type="ECO:0000256" key="4">
    <source>
        <dbReference type="ARBA" id="ARBA00012356"/>
    </source>
</evidence>
<keyword evidence="13" id="KW-1133">Transmembrane helix</keyword>
<keyword evidence="7" id="KW-1003">Cell membrane</keyword>
<sequence length="420" mass="43876">MRRVVVTGLGLVTPLGCGVEPTWANILAGKSGAKRIDDFQVDDIACQIAHRIPLGDYADGKYNPDEWMEVKEQRKVDDFIVYAMAAATQAIQDAGVEPKTPEEQERTGVLIGSGIGGIGGIYDASITLHEKGPRRISPFFIPGRLINLASGQVSIRFGLKGPNHSVVTACSTGAHAIGDAARLIALGDADVMVAGGTESCVNRLSLAGFSAARAMSTGFNDNPTAASRPYDKDRDGFVMGEGAGIVVLEDYERAKARGAKIYGEIIGYGLSGDAYHITAPAPDGNGGFRAMEAALKRAGIPAAEIDYINAHGTSTPLGDEIELGAVTRLLGDAAPKATMSSTKSAIGHLLGAAGSVESIFCLLAMRDGVAPPTLNLDNPSVETEIDLVPHVAKKKEINVALNNSFGFGGTNATLVMRKIS</sequence>
<dbReference type="CDD" id="cd00834">
    <property type="entry name" value="KAS_I_II"/>
    <property type="match status" value="1"/>
</dbReference>
<dbReference type="InterPro" id="IPR016039">
    <property type="entry name" value="Thiolase-like"/>
</dbReference>